<protein>
    <submittedName>
        <fullName evidence="2">Uncharacterized protein</fullName>
    </submittedName>
</protein>
<keyword evidence="1" id="KW-1133">Transmembrane helix</keyword>
<evidence type="ECO:0000313" key="2">
    <source>
        <dbReference type="EMBL" id="OGI86080.1"/>
    </source>
</evidence>
<organism evidence="2 3">
    <name type="scientific">Candidatus Nomurabacteria bacterium RIFCSPLOWO2_01_FULL_41_12</name>
    <dbReference type="NCBI Taxonomy" id="1801774"/>
    <lineage>
        <taxon>Bacteria</taxon>
        <taxon>Candidatus Nomuraibacteriota</taxon>
    </lineage>
</organism>
<gene>
    <name evidence="2" type="ORF">A3A05_01540</name>
</gene>
<dbReference type="AlphaFoldDB" id="A0A1F6WW43"/>
<proteinExistence type="predicted"/>
<dbReference type="Proteomes" id="UP000176187">
    <property type="component" value="Unassembled WGS sequence"/>
</dbReference>
<evidence type="ECO:0000313" key="3">
    <source>
        <dbReference type="Proteomes" id="UP000176187"/>
    </source>
</evidence>
<dbReference type="STRING" id="1801774.A3A05_01540"/>
<keyword evidence="1" id="KW-0812">Transmembrane</keyword>
<keyword evidence="1" id="KW-0472">Membrane</keyword>
<name>A0A1F6WW43_9BACT</name>
<sequence length="60" mass="6777">MKYVAKNKQGGFLKLIILIVIAVLLLRYFGITGTEAIDWVKSLSITRILDWIKELLNSVG</sequence>
<reference evidence="2 3" key="1">
    <citation type="journal article" date="2016" name="Nat. Commun.">
        <title>Thousands of microbial genomes shed light on interconnected biogeochemical processes in an aquifer system.</title>
        <authorList>
            <person name="Anantharaman K."/>
            <person name="Brown C.T."/>
            <person name="Hug L.A."/>
            <person name="Sharon I."/>
            <person name="Castelle C.J."/>
            <person name="Probst A.J."/>
            <person name="Thomas B.C."/>
            <person name="Singh A."/>
            <person name="Wilkins M.J."/>
            <person name="Karaoz U."/>
            <person name="Brodie E.L."/>
            <person name="Williams K.H."/>
            <person name="Hubbard S.S."/>
            <person name="Banfield J.F."/>
        </authorList>
    </citation>
    <scope>NUCLEOTIDE SEQUENCE [LARGE SCALE GENOMIC DNA]</scope>
</reference>
<evidence type="ECO:0000256" key="1">
    <source>
        <dbReference type="SAM" id="Phobius"/>
    </source>
</evidence>
<feature type="transmembrane region" description="Helical" evidence="1">
    <location>
        <begin position="12"/>
        <end position="31"/>
    </location>
</feature>
<accession>A0A1F6WW43</accession>
<dbReference type="EMBL" id="MFUY01000015">
    <property type="protein sequence ID" value="OGI86080.1"/>
    <property type="molecule type" value="Genomic_DNA"/>
</dbReference>
<comment type="caution">
    <text evidence="2">The sequence shown here is derived from an EMBL/GenBank/DDBJ whole genome shotgun (WGS) entry which is preliminary data.</text>
</comment>